<dbReference type="InterPro" id="IPR001841">
    <property type="entry name" value="Znf_RING"/>
</dbReference>
<evidence type="ECO:0000313" key="19">
    <source>
        <dbReference type="Proteomes" id="UP000827092"/>
    </source>
</evidence>
<comment type="pathway">
    <text evidence="2">Protein modification; protein ubiquitination.</text>
</comment>
<sequence length="162" mass="18692">MFLDFSFKSLDFLKKQSSGYTVLKKKLQNIIAKLEAGGNNQQPSLEGQPGRNGQQQPNLQRHVGAEEQIQNNQRGAHRRTIFRLPTEVIPEAELDEIKCALCQRSAREYKRNRQPVARTECGHFFCVPCIFRWKKTSPSCPICFQQVLQPRRSEGLFLFQVI</sequence>
<dbReference type="GO" id="GO:0016740">
    <property type="term" value="F:transferase activity"/>
    <property type="evidence" value="ECO:0007669"/>
    <property type="project" value="UniProtKB-KW"/>
</dbReference>
<evidence type="ECO:0000259" key="17">
    <source>
        <dbReference type="PROSITE" id="PS50089"/>
    </source>
</evidence>
<keyword evidence="14" id="KW-0576">Peroxisome</keyword>
<dbReference type="InterPro" id="IPR013083">
    <property type="entry name" value="Znf_RING/FYVE/PHD"/>
</dbReference>
<evidence type="ECO:0000256" key="4">
    <source>
        <dbReference type="ARBA" id="ARBA00022448"/>
    </source>
</evidence>
<comment type="similarity">
    <text evidence="3">Belongs to the pex2/pex10/pex12 family.</text>
</comment>
<evidence type="ECO:0000313" key="18">
    <source>
        <dbReference type="EMBL" id="KAG8187375.1"/>
    </source>
</evidence>
<dbReference type="PROSITE" id="PS00518">
    <property type="entry name" value="ZF_RING_1"/>
    <property type="match status" value="1"/>
</dbReference>
<evidence type="ECO:0000256" key="14">
    <source>
        <dbReference type="ARBA" id="ARBA00023140"/>
    </source>
</evidence>
<accession>A0AAV6USZ1</accession>
<feature type="compositionally biased region" description="Low complexity" evidence="16">
    <location>
        <begin position="48"/>
        <end position="58"/>
    </location>
</feature>
<proteinExistence type="inferred from homology"/>
<keyword evidence="10" id="KW-0862">Zinc</keyword>
<organism evidence="18 19">
    <name type="scientific">Oedothorax gibbosus</name>
    <dbReference type="NCBI Taxonomy" id="931172"/>
    <lineage>
        <taxon>Eukaryota</taxon>
        <taxon>Metazoa</taxon>
        <taxon>Ecdysozoa</taxon>
        <taxon>Arthropoda</taxon>
        <taxon>Chelicerata</taxon>
        <taxon>Arachnida</taxon>
        <taxon>Araneae</taxon>
        <taxon>Araneomorphae</taxon>
        <taxon>Entelegynae</taxon>
        <taxon>Araneoidea</taxon>
        <taxon>Linyphiidae</taxon>
        <taxon>Erigoninae</taxon>
        <taxon>Oedothorax</taxon>
    </lineage>
</organism>
<evidence type="ECO:0000256" key="12">
    <source>
        <dbReference type="ARBA" id="ARBA00022989"/>
    </source>
</evidence>
<reference evidence="18 19" key="1">
    <citation type="journal article" date="2022" name="Nat. Ecol. Evol.">
        <title>A masculinizing supergene underlies an exaggerated male reproductive morph in a spider.</title>
        <authorList>
            <person name="Hendrickx F."/>
            <person name="De Corte Z."/>
            <person name="Sonet G."/>
            <person name="Van Belleghem S.M."/>
            <person name="Kostlbacher S."/>
            <person name="Vangestel C."/>
        </authorList>
    </citation>
    <scope>NUCLEOTIDE SEQUENCE [LARGE SCALE GENOMIC DNA]</scope>
    <source>
        <strain evidence="18">W744_W776</strain>
    </source>
</reference>
<evidence type="ECO:0000256" key="3">
    <source>
        <dbReference type="ARBA" id="ARBA00008704"/>
    </source>
</evidence>
<evidence type="ECO:0000256" key="13">
    <source>
        <dbReference type="ARBA" id="ARBA00023136"/>
    </source>
</evidence>
<keyword evidence="7" id="KW-0479">Metal-binding</keyword>
<dbReference type="InterPro" id="IPR017907">
    <property type="entry name" value="Znf_RING_CS"/>
</dbReference>
<dbReference type="SUPFAM" id="SSF57850">
    <property type="entry name" value="RING/U-box"/>
    <property type="match status" value="1"/>
</dbReference>
<keyword evidence="5" id="KW-0808">Transferase</keyword>
<dbReference type="Gene3D" id="3.30.40.10">
    <property type="entry name" value="Zinc/RING finger domain, C3HC4 (zinc finger)"/>
    <property type="match status" value="1"/>
</dbReference>
<dbReference type="PROSITE" id="PS50089">
    <property type="entry name" value="ZF_RING_2"/>
    <property type="match status" value="1"/>
</dbReference>
<keyword evidence="9" id="KW-0833">Ubl conjugation pathway</keyword>
<dbReference type="Proteomes" id="UP000827092">
    <property type="component" value="Unassembled WGS sequence"/>
</dbReference>
<evidence type="ECO:0000256" key="8">
    <source>
        <dbReference type="ARBA" id="ARBA00022771"/>
    </source>
</evidence>
<dbReference type="AlphaFoldDB" id="A0AAV6USZ1"/>
<dbReference type="GO" id="GO:0016558">
    <property type="term" value="P:protein import into peroxisome matrix"/>
    <property type="evidence" value="ECO:0007669"/>
    <property type="project" value="InterPro"/>
</dbReference>
<evidence type="ECO:0000256" key="9">
    <source>
        <dbReference type="ARBA" id="ARBA00022786"/>
    </source>
</evidence>
<dbReference type="EMBL" id="JAFNEN010000273">
    <property type="protein sequence ID" value="KAG8187375.1"/>
    <property type="molecule type" value="Genomic_DNA"/>
</dbReference>
<evidence type="ECO:0000256" key="10">
    <source>
        <dbReference type="ARBA" id="ARBA00022833"/>
    </source>
</evidence>
<keyword evidence="12" id="KW-1133">Transmembrane helix</keyword>
<evidence type="ECO:0000256" key="5">
    <source>
        <dbReference type="ARBA" id="ARBA00022679"/>
    </source>
</evidence>
<dbReference type="Pfam" id="PF13639">
    <property type="entry name" value="zf-RING_2"/>
    <property type="match status" value="1"/>
</dbReference>
<feature type="region of interest" description="Disordered" evidence="16">
    <location>
        <begin position="38"/>
        <end position="58"/>
    </location>
</feature>
<keyword evidence="6" id="KW-0812">Transmembrane</keyword>
<dbReference type="InterPro" id="IPR025654">
    <property type="entry name" value="PEX2/10"/>
</dbReference>
<dbReference type="GO" id="GO:0005778">
    <property type="term" value="C:peroxisomal membrane"/>
    <property type="evidence" value="ECO:0007669"/>
    <property type="project" value="UniProtKB-SubCell"/>
</dbReference>
<evidence type="ECO:0000256" key="11">
    <source>
        <dbReference type="ARBA" id="ARBA00022927"/>
    </source>
</evidence>
<keyword evidence="8 15" id="KW-0863">Zinc-finger</keyword>
<comment type="subcellular location">
    <subcellularLocation>
        <location evidence="1">Peroxisome membrane</location>
        <topology evidence="1">Multi-pass membrane protein</topology>
    </subcellularLocation>
</comment>
<evidence type="ECO:0000256" key="15">
    <source>
        <dbReference type="PROSITE-ProRule" id="PRU00175"/>
    </source>
</evidence>
<dbReference type="SMART" id="SM00184">
    <property type="entry name" value="RING"/>
    <property type="match status" value="1"/>
</dbReference>
<keyword evidence="19" id="KW-1185">Reference proteome</keyword>
<gene>
    <name evidence="18" type="ORF">JTE90_016921</name>
</gene>
<keyword evidence="13" id="KW-0472">Membrane</keyword>
<keyword evidence="11" id="KW-0653">Protein transport</keyword>
<dbReference type="GO" id="GO:0008270">
    <property type="term" value="F:zinc ion binding"/>
    <property type="evidence" value="ECO:0007669"/>
    <property type="project" value="UniProtKB-KW"/>
</dbReference>
<comment type="caution">
    <text evidence="18">The sequence shown here is derived from an EMBL/GenBank/DDBJ whole genome shotgun (WGS) entry which is preliminary data.</text>
</comment>
<dbReference type="PANTHER" id="PTHR23350">
    <property type="entry name" value="PEROXISOME ASSEMBLY PROTEIN 10"/>
    <property type="match status" value="1"/>
</dbReference>
<evidence type="ECO:0000256" key="6">
    <source>
        <dbReference type="ARBA" id="ARBA00022692"/>
    </source>
</evidence>
<feature type="domain" description="RING-type" evidence="17">
    <location>
        <begin position="99"/>
        <end position="143"/>
    </location>
</feature>
<protein>
    <recommendedName>
        <fullName evidence="17">RING-type domain-containing protein</fullName>
    </recommendedName>
</protein>
<evidence type="ECO:0000256" key="7">
    <source>
        <dbReference type="ARBA" id="ARBA00022723"/>
    </source>
</evidence>
<evidence type="ECO:0000256" key="16">
    <source>
        <dbReference type="SAM" id="MobiDB-lite"/>
    </source>
</evidence>
<name>A0AAV6USZ1_9ARAC</name>
<keyword evidence="4" id="KW-0813">Transport</keyword>
<evidence type="ECO:0000256" key="2">
    <source>
        <dbReference type="ARBA" id="ARBA00004906"/>
    </source>
</evidence>
<evidence type="ECO:0000256" key="1">
    <source>
        <dbReference type="ARBA" id="ARBA00004585"/>
    </source>
</evidence>